<name>A0A061QU11_9CHLO</name>
<accession>A0A061QU11</accession>
<dbReference type="PANTHER" id="PTHR11842">
    <property type="entry name" value="MITOTIC SPINDLE ASSEMBLY CHECKPOINT PROTEIN MAD2"/>
    <property type="match status" value="1"/>
</dbReference>
<dbReference type="InterPro" id="IPR045091">
    <property type="entry name" value="Mad2-like"/>
</dbReference>
<organism evidence="2">
    <name type="scientific">Tetraselmis sp. GSL018</name>
    <dbReference type="NCBI Taxonomy" id="582737"/>
    <lineage>
        <taxon>Eukaryota</taxon>
        <taxon>Viridiplantae</taxon>
        <taxon>Chlorophyta</taxon>
        <taxon>core chlorophytes</taxon>
        <taxon>Chlorodendrophyceae</taxon>
        <taxon>Chlorodendrales</taxon>
        <taxon>Chlorodendraceae</taxon>
        <taxon>Tetraselmis</taxon>
    </lineage>
</organism>
<evidence type="ECO:0000313" key="2">
    <source>
        <dbReference type="EMBL" id="JAC61945.1"/>
    </source>
</evidence>
<feature type="domain" description="HORMA" evidence="1">
    <location>
        <begin position="1"/>
        <end position="164"/>
    </location>
</feature>
<proteinExistence type="predicted"/>
<dbReference type="SUPFAM" id="SSF56019">
    <property type="entry name" value="The spindle assembly checkpoint protein mad2"/>
    <property type="match status" value="1"/>
</dbReference>
<dbReference type="AlphaFoldDB" id="A0A061QU11"/>
<evidence type="ECO:0000259" key="1">
    <source>
        <dbReference type="PROSITE" id="PS50815"/>
    </source>
</evidence>
<protein>
    <submittedName>
        <fullName evidence="2">Mitotic spindle assembly checkpoint protein MAD2B</fullName>
    </submittedName>
</protein>
<dbReference type="InterPro" id="IPR003511">
    <property type="entry name" value="HORMA_dom"/>
</dbReference>
<dbReference type="PROSITE" id="PS50815">
    <property type="entry name" value="HORMA"/>
    <property type="match status" value="1"/>
</dbReference>
<dbReference type="InterPro" id="IPR036570">
    <property type="entry name" value="HORMA_dom_sf"/>
</dbReference>
<sequence>MRLQQLLETYSMHCGPGKLLEYVFGNRHPDLTGYIREHLNSLRVSVASGEIHKLAVVFFDGCDTALERFVVEFGFAKEGEPQFSQADLDRSLKDCLLKLQFSDAGLRPLPNDCRFELVAYSSNPDAAAQHWVQGGSDVELSQPSIVPIKSVDLGGGGFRAQLHLEACLEYRS</sequence>
<dbReference type="PANTHER" id="PTHR11842:SF10">
    <property type="entry name" value="MITOTIC SPINDLE ASSEMBLY CHECKPOINT PROTEIN MAD2B"/>
    <property type="match status" value="1"/>
</dbReference>
<dbReference type="GO" id="GO:0016035">
    <property type="term" value="C:zeta DNA polymerase complex"/>
    <property type="evidence" value="ECO:0007669"/>
    <property type="project" value="TreeGrafter"/>
</dbReference>
<gene>
    <name evidence="2" type="primary">MAD2L2</name>
    <name evidence="2" type="ORF">TSPGSL018_24720</name>
</gene>
<dbReference type="EMBL" id="GBEZ01025106">
    <property type="protein sequence ID" value="JAC61945.1"/>
    <property type="molecule type" value="Transcribed_RNA"/>
</dbReference>
<reference evidence="2" key="1">
    <citation type="submission" date="2014-05" db="EMBL/GenBank/DDBJ databases">
        <title>The transcriptome of the halophilic microalga Tetraselmis sp. GSL018 isolated from the Great Salt Lake, Utah.</title>
        <authorList>
            <person name="Jinkerson R.E."/>
            <person name="D'Adamo S."/>
            <person name="Posewitz M.C."/>
        </authorList>
    </citation>
    <scope>NUCLEOTIDE SEQUENCE</scope>
    <source>
        <strain evidence="2">GSL018</strain>
    </source>
</reference>
<dbReference type="Gene3D" id="3.30.900.10">
    <property type="entry name" value="HORMA domain"/>
    <property type="match status" value="1"/>
</dbReference>